<evidence type="ECO:0000313" key="2">
    <source>
        <dbReference type="EMBL" id="EPS94873.1"/>
    </source>
</evidence>
<reference evidence="2 3" key="1">
    <citation type="journal article" date="2012" name="Science">
        <title>The Paleozoic origin of enzymatic lignin decomposition reconstructed from 31 fungal genomes.</title>
        <authorList>
            <person name="Floudas D."/>
            <person name="Binder M."/>
            <person name="Riley R."/>
            <person name="Barry K."/>
            <person name="Blanchette R.A."/>
            <person name="Henrissat B."/>
            <person name="Martinez A.T."/>
            <person name="Otillar R."/>
            <person name="Spatafora J.W."/>
            <person name="Yadav J.S."/>
            <person name="Aerts A."/>
            <person name="Benoit I."/>
            <person name="Boyd A."/>
            <person name="Carlson A."/>
            <person name="Copeland A."/>
            <person name="Coutinho P.M."/>
            <person name="de Vries R.P."/>
            <person name="Ferreira P."/>
            <person name="Findley K."/>
            <person name="Foster B."/>
            <person name="Gaskell J."/>
            <person name="Glotzer D."/>
            <person name="Gorecki P."/>
            <person name="Heitman J."/>
            <person name="Hesse C."/>
            <person name="Hori C."/>
            <person name="Igarashi K."/>
            <person name="Jurgens J.A."/>
            <person name="Kallen N."/>
            <person name="Kersten P."/>
            <person name="Kohler A."/>
            <person name="Kuees U."/>
            <person name="Kumar T.K.A."/>
            <person name="Kuo A."/>
            <person name="LaButti K."/>
            <person name="Larrondo L.F."/>
            <person name="Lindquist E."/>
            <person name="Ling A."/>
            <person name="Lombard V."/>
            <person name="Lucas S."/>
            <person name="Lundell T."/>
            <person name="Martin R."/>
            <person name="McLaughlin D.J."/>
            <person name="Morgenstern I."/>
            <person name="Morin E."/>
            <person name="Murat C."/>
            <person name="Nagy L.G."/>
            <person name="Nolan M."/>
            <person name="Ohm R.A."/>
            <person name="Patyshakuliyeva A."/>
            <person name="Rokas A."/>
            <person name="Ruiz-Duenas F.J."/>
            <person name="Sabat G."/>
            <person name="Salamov A."/>
            <person name="Samejima M."/>
            <person name="Schmutz J."/>
            <person name="Slot J.C."/>
            <person name="St John F."/>
            <person name="Stenlid J."/>
            <person name="Sun H."/>
            <person name="Sun S."/>
            <person name="Syed K."/>
            <person name="Tsang A."/>
            <person name="Wiebenga A."/>
            <person name="Young D."/>
            <person name="Pisabarro A."/>
            <person name="Eastwood D.C."/>
            <person name="Martin F."/>
            <person name="Cullen D."/>
            <person name="Grigoriev I.V."/>
            <person name="Hibbett D.S."/>
        </authorList>
    </citation>
    <scope>NUCLEOTIDE SEQUENCE</scope>
    <source>
        <strain evidence="3">FP-58527</strain>
    </source>
</reference>
<evidence type="ECO:0000256" key="1">
    <source>
        <dbReference type="SAM" id="MobiDB-lite"/>
    </source>
</evidence>
<evidence type="ECO:0000313" key="3">
    <source>
        <dbReference type="Proteomes" id="UP000015241"/>
    </source>
</evidence>
<accession>S8DUG3</accession>
<name>S8DUG3_FOMSC</name>
<dbReference type="EMBL" id="KE504221">
    <property type="protein sequence ID" value="EPS94873.1"/>
    <property type="molecule type" value="Genomic_DNA"/>
</dbReference>
<dbReference type="Proteomes" id="UP000015241">
    <property type="component" value="Unassembled WGS sequence"/>
</dbReference>
<dbReference type="OrthoDB" id="2810366at2759"/>
<organism evidence="2 3">
    <name type="scientific">Fomitopsis schrenkii</name>
    <name type="common">Brown rot fungus</name>
    <dbReference type="NCBI Taxonomy" id="2126942"/>
    <lineage>
        <taxon>Eukaryota</taxon>
        <taxon>Fungi</taxon>
        <taxon>Dikarya</taxon>
        <taxon>Basidiomycota</taxon>
        <taxon>Agaricomycotina</taxon>
        <taxon>Agaricomycetes</taxon>
        <taxon>Polyporales</taxon>
        <taxon>Fomitopsis</taxon>
    </lineage>
</organism>
<keyword evidence="3" id="KW-1185">Reference proteome</keyword>
<dbReference type="HOGENOM" id="CLU_933945_0_0_1"/>
<feature type="compositionally biased region" description="Polar residues" evidence="1">
    <location>
        <begin position="103"/>
        <end position="125"/>
    </location>
</feature>
<sequence length="319" mass="36332">MASSSTHDEELQTHLRKVRRMLSQINQHTVEVELYESINEIMTYNARQLETSEYDISTHPQAIFFLKRDDLDNASATDASSPADTSALSTTAETSESEEDSAQQDTGPNASQKVTDTDRQTTTASDKYEGVSTFTGVPVSLHHNPSRFPDFVSRLICHGAHRRVLFIVEVKRLPNDYTYKLGTKPKMRDHPELMIPFKVARKQIVEQVQLAFARYPEETEIRAMCIVGLLFEVLLYTRKDTPNFDEYSPDEATDYHTDNYGPQHIFNQGFTGYTPAFRKQWRNAVTVKANEIKELLHKGKKGSVALQPLLEYDFSVDSL</sequence>
<protein>
    <submittedName>
        <fullName evidence="2">Uncharacterized protein</fullName>
    </submittedName>
</protein>
<dbReference type="InParanoid" id="S8DUG3"/>
<feature type="region of interest" description="Disordered" evidence="1">
    <location>
        <begin position="75"/>
        <end position="127"/>
    </location>
</feature>
<proteinExistence type="predicted"/>
<dbReference type="AlphaFoldDB" id="S8DUG3"/>
<gene>
    <name evidence="2" type="ORF">FOMPIDRAFT_1054722</name>
</gene>
<feature type="compositionally biased region" description="Low complexity" evidence="1">
    <location>
        <begin position="75"/>
        <end position="94"/>
    </location>
</feature>